<dbReference type="Proteomes" id="UP000653305">
    <property type="component" value="Unassembled WGS sequence"/>
</dbReference>
<gene>
    <name evidence="1" type="ORF">PHJA_002903400</name>
</gene>
<organism evidence="1 2">
    <name type="scientific">Phtheirospermum japonicum</name>
    <dbReference type="NCBI Taxonomy" id="374723"/>
    <lineage>
        <taxon>Eukaryota</taxon>
        <taxon>Viridiplantae</taxon>
        <taxon>Streptophyta</taxon>
        <taxon>Embryophyta</taxon>
        <taxon>Tracheophyta</taxon>
        <taxon>Spermatophyta</taxon>
        <taxon>Magnoliopsida</taxon>
        <taxon>eudicotyledons</taxon>
        <taxon>Gunneridae</taxon>
        <taxon>Pentapetalae</taxon>
        <taxon>asterids</taxon>
        <taxon>lamiids</taxon>
        <taxon>Lamiales</taxon>
        <taxon>Orobanchaceae</taxon>
        <taxon>Orobanchaceae incertae sedis</taxon>
        <taxon>Phtheirospermum</taxon>
    </lineage>
</organism>
<evidence type="ECO:0000313" key="1">
    <source>
        <dbReference type="EMBL" id="GFQ07593.1"/>
    </source>
</evidence>
<sequence length="97" mass="10948">MRPTLPPLLGSSPSHHCLAHNPETWHELIIIRKAKEGGLNVIETYVFSSSGQFKTALAFLHILRDVDEEEDPELVSSVDENLRDFELIFPVSNHESV</sequence>
<accession>A0A830DA32</accession>
<dbReference type="EMBL" id="BMAC01001587">
    <property type="protein sequence ID" value="GFQ07593.1"/>
    <property type="molecule type" value="Genomic_DNA"/>
</dbReference>
<name>A0A830DA32_9LAMI</name>
<reference evidence="1" key="1">
    <citation type="submission" date="2020-07" db="EMBL/GenBank/DDBJ databases">
        <title>Ethylene signaling mediates host invasion by parasitic plants.</title>
        <authorList>
            <person name="Yoshida S."/>
        </authorList>
    </citation>
    <scope>NUCLEOTIDE SEQUENCE</scope>
    <source>
        <strain evidence="1">Okayama</strain>
    </source>
</reference>
<dbReference type="AlphaFoldDB" id="A0A830DA32"/>
<proteinExistence type="predicted"/>
<keyword evidence="2" id="KW-1185">Reference proteome</keyword>
<protein>
    <submittedName>
        <fullName evidence="1">Uncharacterized protein</fullName>
    </submittedName>
</protein>
<evidence type="ECO:0000313" key="2">
    <source>
        <dbReference type="Proteomes" id="UP000653305"/>
    </source>
</evidence>
<comment type="caution">
    <text evidence="1">The sequence shown here is derived from an EMBL/GenBank/DDBJ whole genome shotgun (WGS) entry which is preliminary data.</text>
</comment>